<dbReference type="RefSeq" id="WP_126308326.1">
    <property type="nucleotide sequence ID" value="NZ_AP018449.1"/>
</dbReference>
<protein>
    <submittedName>
        <fullName evidence="3">Glutamyl-tRNA reductase</fullName>
    </submittedName>
</protein>
<dbReference type="NCBIfam" id="TIGR03911">
    <property type="entry name" value="pyrrolys_PylD"/>
    <property type="match status" value="1"/>
</dbReference>
<dbReference type="Proteomes" id="UP000276437">
    <property type="component" value="Chromosome"/>
</dbReference>
<accession>A0A348AJN7</accession>
<evidence type="ECO:0000313" key="3">
    <source>
        <dbReference type="EMBL" id="BBB91285.1"/>
    </source>
</evidence>
<dbReference type="KEGG" id="mana:MAMMFC1_01957"/>
<evidence type="ECO:0000259" key="1">
    <source>
        <dbReference type="Pfam" id="PF01488"/>
    </source>
</evidence>
<dbReference type="Pfam" id="PF01488">
    <property type="entry name" value="Shikimate_DH"/>
    <property type="match status" value="1"/>
</dbReference>
<organism evidence="3 4">
    <name type="scientific">Methylomusa anaerophila</name>
    <dbReference type="NCBI Taxonomy" id="1930071"/>
    <lineage>
        <taxon>Bacteria</taxon>
        <taxon>Bacillati</taxon>
        <taxon>Bacillota</taxon>
        <taxon>Negativicutes</taxon>
        <taxon>Selenomonadales</taxon>
        <taxon>Sporomusaceae</taxon>
        <taxon>Methylomusa</taxon>
    </lineage>
</organism>
<dbReference type="Pfam" id="PF21455">
    <property type="entry name" value="PylD_N"/>
    <property type="match status" value="1"/>
</dbReference>
<dbReference type="Gene3D" id="3.40.50.12150">
    <property type="match status" value="1"/>
</dbReference>
<feature type="domain" description="Pyrrolysine biosynthesis protein PylD N-terminal" evidence="2">
    <location>
        <begin position="12"/>
        <end position="125"/>
    </location>
</feature>
<sequence>MTRLREDDIDTVSARLPAYNETLRRLLGKGLAEVAAYSQAGSPGDFAVWQDTPVGVIPVSCGQGVIGGFAHTVKEIIAFLGFSSFVTARSDVGGLAEAVQRGAQVVFLADDDHFVAIHLAKGKVVDNAAATGRGYAAALALLAGGLTGEKALVIGAGPVGAGAAAYLTEQGAQVVIYDSNPEKSAQLSRAMAGVTAADDMAAALAACRLVVEATPAAGVIDCRDITDRMLVAAPGVPLGITPQGEARLSGRLIHDVLEIGVATMLFTVFAD</sequence>
<proteinExistence type="predicted"/>
<dbReference type="InterPro" id="IPR048757">
    <property type="entry name" value="PylD_N"/>
</dbReference>
<feature type="domain" description="Quinate/shikimate 5-dehydrogenase/glutamyl-tRNA reductase" evidence="1">
    <location>
        <begin position="144"/>
        <end position="220"/>
    </location>
</feature>
<evidence type="ECO:0000313" key="4">
    <source>
        <dbReference type="Proteomes" id="UP000276437"/>
    </source>
</evidence>
<dbReference type="Gene3D" id="3.40.50.720">
    <property type="entry name" value="NAD(P)-binding Rossmann-like Domain"/>
    <property type="match status" value="1"/>
</dbReference>
<dbReference type="InterPro" id="IPR023914">
    <property type="entry name" value="Pyrrolys_PylD"/>
</dbReference>
<reference evidence="3 4" key="1">
    <citation type="journal article" date="2018" name="Int. J. Syst. Evol. Microbiol.">
        <title>Methylomusa anaerophila gen. nov., sp. nov., an anaerobic methanol-utilizing bacterium isolated from a microbial fuel cell.</title>
        <authorList>
            <person name="Amano N."/>
            <person name="Yamamuro A."/>
            <person name="Miyahara M."/>
            <person name="Kouzuma A."/>
            <person name="Abe T."/>
            <person name="Watanabe K."/>
        </authorList>
    </citation>
    <scope>NUCLEOTIDE SEQUENCE [LARGE SCALE GENOMIC DNA]</scope>
    <source>
        <strain evidence="3 4">MMFC1</strain>
    </source>
</reference>
<keyword evidence="4" id="KW-1185">Reference proteome</keyword>
<dbReference type="InterPro" id="IPR006151">
    <property type="entry name" value="Shikm_DH/Glu-tRNA_Rdtase"/>
</dbReference>
<name>A0A348AJN7_9FIRM</name>
<dbReference type="EMBL" id="AP018449">
    <property type="protein sequence ID" value="BBB91285.1"/>
    <property type="molecule type" value="Genomic_DNA"/>
</dbReference>
<evidence type="ECO:0000259" key="2">
    <source>
        <dbReference type="Pfam" id="PF21455"/>
    </source>
</evidence>
<dbReference type="OrthoDB" id="5418995at2"/>
<dbReference type="AlphaFoldDB" id="A0A348AJN7"/>
<dbReference type="InterPro" id="IPR036291">
    <property type="entry name" value="NAD(P)-bd_dom_sf"/>
</dbReference>
<gene>
    <name evidence="3" type="ORF">MAMMFC1_01957</name>
</gene>
<dbReference type="SUPFAM" id="SSF51735">
    <property type="entry name" value="NAD(P)-binding Rossmann-fold domains"/>
    <property type="match status" value="1"/>
</dbReference>